<dbReference type="InterPro" id="IPR002957">
    <property type="entry name" value="Keratin_I"/>
</dbReference>
<keyword evidence="3" id="KW-1185">Reference proteome</keyword>
<organism evidence="2 3">
    <name type="scientific">Saguinus oedipus</name>
    <name type="common">Cotton-top tamarin</name>
    <name type="synonym">Oedipomidas oedipus</name>
    <dbReference type="NCBI Taxonomy" id="9490"/>
    <lineage>
        <taxon>Eukaryota</taxon>
        <taxon>Metazoa</taxon>
        <taxon>Chordata</taxon>
        <taxon>Craniata</taxon>
        <taxon>Vertebrata</taxon>
        <taxon>Euteleostomi</taxon>
        <taxon>Mammalia</taxon>
        <taxon>Eutheria</taxon>
        <taxon>Euarchontoglires</taxon>
        <taxon>Primates</taxon>
        <taxon>Haplorrhini</taxon>
        <taxon>Platyrrhini</taxon>
        <taxon>Cebidae</taxon>
        <taxon>Callitrichinae</taxon>
        <taxon>Saguinus</taxon>
    </lineage>
</organism>
<accession>A0ABQ9UFD8</accession>
<dbReference type="Proteomes" id="UP001266305">
    <property type="component" value="Unassembled WGS sequence"/>
</dbReference>
<reference evidence="2 3" key="1">
    <citation type="submission" date="2023-05" db="EMBL/GenBank/DDBJ databases">
        <title>B98-5 Cell Line De Novo Hybrid Assembly: An Optical Mapping Approach.</title>
        <authorList>
            <person name="Kananen K."/>
            <person name="Auerbach J.A."/>
            <person name="Kautto E."/>
            <person name="Blachly J.S."/>
        </authorList>
    </citation>
    <scope>NUCLEOTIDE SEQUENCE [LARGE SCALE GENOMIC DNA]</scope>
    <source>
        <strain evidence="2">B95-8</strain>
        <tissue evidence="2">Cell line</tissue>
    </source>
</reference>
<dbReference type="PANTHER" id="PTHR23239">
    <property type="entry name" value="INTERMEDIATE FILAMENT"/>
    <property type="match status" value="1"/>
</dbReference>
<dbReference type="PANTHER" id="PTHR23239:SF349">
    <property type="entry name" value="KERATIN, TYPE I CYTOSKELETAL 18"/>
    <property type="match status" value="1"/>
</dbReference>
<protein>
    <submittedName>
        <fullName evidence="2">Keratin, type I cytoskeletal 18</fullName>
    </submittedName>
</protein>
<keyword evidence="1" id="KW-0416">Keratin</keyword>
<evidence type="ECO:0000256" key="1">
    <source>
        <dbReference type="ARBA" id="ARBA00022744"/>
    </source>
</evidence>
<proteinExistence type="predicted"/>
<sequence>MYCSTSFQGGMGSRNLATGIAGGLAGMQGIQNEEETIVRSLETENWKLERKIQEHLEKKGPQVRDWSCHFKTIKDPKAQIFANTVNNACIVLQIDNTCLAADD</sequence>
<evidence type="ECO:0000313" key="3">
    <source>
        <dbReference type="Proteomes" id="UP001266305"/>
    </source>
</evidence>
<dbReference type="EMBL" id="JASSZA010000013">
    <property type="protein sequence ID" value="KAK2095735.1"/>
    <property type="molecule type" value="Genomic_DNA"/>
</dbReference>
<gene>
    <name evidence="2" type="primary">KRT18_82</name>
    <name evidence="2" type="ORF">P7K49_027151</name>
</gene>
<evidence type="ECO:0000313" key="2">
    <source>
        <dbReference type="EMBL" id="KAK2095735.1"/>
    </source>
</evidence>
<comment type="caution">
    <text evidence="2">The sequence shown here is derived from an EMBL/GenBank/DDBJ whole genome shotgun (WGS) entry which is preliminary data.</text>
</comment>
<name>A0ABQ9UFD8_SAGOE</name>